<dbReference type="InterPro" id="IPR043519">
    <property type="entry name" value="NT_sf"/>
</dbReference>
<sequence length="184" mass="21640">MNLKNNSNFPVWAIESVEIKNPDPVWIIKGNEERQKLYKLLSIFGVTEIEHIGSTSIPNLPAKPIIDLMASIPSMEQINEMAQKLVSYGWHYVPPELDNRPWRRFFVKVKNDKRAAHLQLMLKGEERWRKQLLFRNTLRANSHLVEEYAILKRRLAKEFANDREAYTEAKAEFVKRVLLMDHNS</sequence>
<dbReference type="InterPro" id="IPR007344">
    <property type="entry name" value="GrpB/CoaE"/>
</dbReference>
<reference evidence="2" key="1">
    <citation type="submission" date="2015-08" db="EMBL/GenBank/DDBJ databases">
        <title>Genome sequencing project for genomic taxonomy and phylogenomics of Bacillus-like bacteria.</title>
        <authorList>
            <person name="Liu B."/>
            <person name="Wang J."/>
            <person name="Zhu Y."/>
            <person name="Liu G."/>
            <person name="Chen Q."/>
            <person name="Chen Z."/>
            <person name="Lan J."/>
            <person name="Che J."/>
            <person name="Ge C."/>
            <person name="Shi H."/>
            <person name="Pan Z."/>
            <person name="Liu X."/>
        </authorList>
    </citation>
    <scope>NUCLEOTIDE SEQUENCE [LARGE SCALE GENOMIC DNA]</scope>
    <source>
        <strain evidence="2">FJAT-4402</strain>
    </source>
</reference>
<evidence type="ECO:0000313" key="2">
    <source>
        <dbReference type="Proteomes" id="UP000067625"/>
    </source>
</evidence>
<reference evidence="1 2" key="2">
    <citation type="journal article" date="2016" name="Int. J. Syst. Evol. Microbiol.">
        <title>Bacillus gobiensis sp. nov., isolated from a soil sample.</title>
        <authorList>
            <person name="Liu B."/>
            <person name="Liu G.H."/>
            <person name="Cetin S."/>
            <person name="Schumann P."/>
            <person name="Pan Z.Z."/>
            <person name="Chen Q.Q."/>
        </authorList>
    </citation>
    <scope>NUCLEOTIDE SEQUENCE [LARGE SCALE GENOMIC DNA]</scope>
    <source>
        <strain evidence="1 2">FJAT-4402</strain>
    </source>
</reference>
<name>A0A0M4FMK1_9BACI</name>
<dbReference type="PANTHER" id="PTHR34822">
    <property type="entry name" value="GRPB DOMAIN PROTEIN (AFU_ORTHOLOGUE AFUA_1G01530)"/>
    <property type="match status" value="1"/>
</dbReference>
<keyword evidence="2" id="KW-1185">Reference proteome</keyword>
<dbReference type="Pfam" id="PF04229">
    <property type="entry name" value="GrpB"/>
    <property type="match status" value="1"/>
</dbReference>
<dbReference type="EMBL" id="CP012600">
    <property type="protein sequence ID" value="ALC83591.1"/>
    <property type="molecule type" value="Genomic_DNA"/>
</dbReference>
<dbReference type="PANTHER" id="PTHR34822:SF1">
    <property type="entry name" value="GRPB FAMILY PROTEIN"/>
    <property type="match status" value="1"/>
</dbReference>
<gene>
    <name evidence="1" type="ORF">AM592_20195</name>
</gene>
<evidence type="ECO:0008006" key="3">
    <source>
        <dbReference type="Google" id="ProtNLM"/>
    </source>
</evidence>
<dbReference type="PATRIC" id="fig|1441095.3.peg.4469"/>
<dbReference type="SUPFAM" id="SSF81301">
    <property type="entry name" value="Nucleotidyltransferase"/>
    <property type="match status" value="1"/>
</dbReference>
<dbReference type="OrthoDB" id="9799092at2"/>
<evidence type="ECO:0000313" key="1">
    <source>
        <dbReference type="EMBL" id="ALC83591.1"/>
    </source>
</evidence>
<dbReference type="AlphaFoldDB" id="A0A0M4FMK1"/>
<dbReference type="Proteomes" id="UP000067625">
    <property type="component" value="Chromosome"/>
</dbReference>
<accession>A0A0M4FMK1</accession>
<dbReference type="RefSeq" id="WP_053605445.1">
    <property type="nucleotide sequence ID" value="NZ_CP012600.1"/>
</dbReference>
<proteinExistence type="predicted"/>
<organism evidence="1 2">
    <name type="scientific">Bacillus gobiensis</name>
    <dbReference type="NCBI Taxonomy" id="1441095"/>
    <lineage>
        <taxon>Bacteria</taxon>
        <taxon>Bacillati</taxon>
        <taxon>Bacillota</taxon>
        <taxon>Bacilli</taxon>
        <taxon>Bacillales</taxon>
        <taxon>Bacillaceae</taxon>
        <taxon>Bacillus</taxon>
    </lineage>
</organism>
<dbReference type="STRING" id="1441095.AM592_20195"/>
<protein>
    <recommendedName>
        <fullName evidence="3">GrpB family protein</fullName>
    </recommendedName>
</protein>
<dbReference type="Gene3D" id="3.30.460.10">
    <property type="entry name" value="Beta Polymerase, domain 2"/>
    <property type="match status" value="1"/>
</dbReference>